<accession>A0AC34G0X0</accession>
<evidence type="ECO:0000313" key="2">
    <source>
        <dbReference type="WBParaSite" id="ES5_v2.g23434.t1"/>
    </source>
</evidence>
<evidence type="ECO:0000313" key="1">
    <source>
        <dbReference type="Proteomes" id="UP000887579"/>
    </source>
</evidence>
<name>A0AC34G0X0_9BILA</name>
<protein>
    <submittedName>
        <fullName evidence="2">Uncharacterized protein</fullName>
    </submittedName>
</protein>
<proteinExistence type="predicted"/>
<organism evidence="1 2">
    <name type="scientific">Panagrolaimus sp. ES5</name>
    <dbReference type="NCBI Taxonomy" id="591445"/>
    <lineage>
        <taxon>Eukaryota</taxon>
        <taxon>Metazoa</taxon>
        <taxon>Ecdysozoa</taxon>
        <taxon>Nematoda</taxon>
        <taxon>Chromadorea</taxon>
        <taxon>Rhabditida</taxon>
        <taxon>Tylenchina</taxon>
        <taxon>Panagrolaimomorpha</taxon>
        <taxon>Panagrolaimoidea</taxon>
        <taxon>Panagrolaimidae</taxon>
        <taxon>Panagrolaimus</taxon>
    </lineage>
</organism>
<reference evidence="2" key="1">
    <citation type="submission" date="2022-11" db="UniProtKB">
        <authorList>
            <consortium name="WormBaseParasite"/>
        </authorList>
    </citation>
    <scope>IDENTIFICATION</scope>
</reference>
<sequence>MYYNSPNIRFSDKSLDEFYNSTDFYLCKQEIGERFVFEIIENEVSTLCTNFGLVTGPEVIVEVPKLIETIATSTISSNENNASNQKASENYTTTSSSEDTNQASVDPLIIAILTVVLLIFISVTNFFLIRRKWFKESRATTLTLDAFESHWQYIIPPSESNNNINE</sequence>
<dbReference type="WBParaSite" id="ES5_v2.g23434.t1">
    <property type="protein sequence ID" value="ES5_v2.g23434.t1"/>
    <property type="gene ID" value="ES5_v2.g23434"/>
</dbReference>
<dbReference type="Proteomes" id="UP000887579">
    <property type="component" value="Unplaced"/>
</dbReference>